<feature type="compositionally biased region" description="Low complexity" evidence="1">
    <location>
        <begin position="180"/>
        <end position="197"/>
    </location>
</feature>
<evidence type="ECO:0000313" key="3">
    <source>
        <dbReference type="EMBL" id="KAF2165563.1"/>
    </source>
</evidence>
<dbReference type="GeneID" id="54560245"/>
<evidence type="ECO:0000259" key="2">
    <source>
        <dbReference type="Pfam" id="PF09792"/>
    </source>
</evidence>
<evidence type="ECO:0000313" key="4">
    <source>
        <dbReference type="Proteomes" id="UP000799537"/>
    </source>
</evidence>
<keyword evidence="4" id="KW-1185">Reference proteome</keyword>
<dbReference type="Pfam" id="PF09792">
    <property type="entry name" value="But2"/>
    <property type="match status" value="1"/>
</dbReference>
<name>A0A6A6CFZ4_ZASCE</name>
<dbReference type="Proteomes" id="UP000799537">
    <property type="component" value="Unassembled WGS sequence"/>
</dbReference>
<feature type="region of interest" description="Disordered" evidence="1">
    <location>
        <begin position="165"/>
        <end position="197"/>
    </location>
</feature>
<dbReference type="PANTHER" id="PTHR39613">
    <property type="entry name" value="ANCHORED CELL WALL PROTEIN, PUTATIVE (AFU_ORTHOLOGUE AFUA_4G08960)-RELATED"/>
    <property type="match status" value="1"/>
</dbReference>
<sequence length="420" mass="42824">MKSFFRVAAFGAGASAAIIARDQCCFSLSVSGGVTGDVGQLSDGQNRIGGGLSAATYCINDGGITDSQARFHLTIGDLSQLTFACGLGAWMYLDSTDNPIPGATPTTGFVISTAFGELSYNGNGTFFACPAFTGVYNIYTSAVPYQAGCVGIELATGGQCAGIFKSSSSSSSPPSPSTAPPASTSSPSPATVTATSWSTQPATAVTVTAECETTSVAAPPPPATTVVTTTTYEISTRVPSTWTTSSASPPPPPPTQPTGSSCPTALTGAYQTPHLIVPVSSEQPDQAYGTQYNATITTSECTIYGGQSCSVIFLFPEQSQLQTSSFDFNGEGDLVFTSLSSPANQQTTWNNAPTQGSVLATIAPQPGNSYSVSTGSCAPGTTQSIEVCGTNGLSLSFFEDYNPSPIGVFITSRQTPLSGS</sequence>
<feature type="domain" description="Ubiquitin 3 binding protein But2 C-terminal" evidence="2">
    <location>
        <begin position="271"/>
        <end position="403"/>
    </location>
</feature>
<proteinExistence type="predicted"/>
<accession>A0A6A6CFZ4</accession>
<reference evidence="3" key="1">
    <citation type="journal article" date="2020" name="Stud. Mycol.">
        <title>101 Dothideomycetes genomes: a test case for predicting lifestyles and emergence of pathogens.</title>
        <authorList>
            <person name="Haridas S."/>
            <person name="Albert R."/>
            <person name="Binder M."/>
            <person name="Bloem J."/>
            <person name="Labutti K."/>
            <person name="Salamov A."/>
            <person name="Andreopoulos B."/>
            <person name="Baker S."/>
            <person name="Barry K."/>
            <person name="Bills G."/>
            <person name="Bluhm B."/>
            <person name="Cannon C."/>
            <person name="Castanera R."/>
            <person name="Culley D."/>
            <person name="Daum C."/>
            <person name="Ezra D."/>
            <person name="Gonzalez J."/>
            <person name="Henrissat B."/>
            <person name="Kuo A."/>
            <person name="Liang C."/>
            <person name="Lipzen A."/>
            <person name="Lutzoni F."/>
            <person name="Magnuson J."/>
            <person name="Mondo S."/>
            <person name="Nolan M."/>
            <person name="Ohm R."/>
            <person name="Pangilinan J."/>
            <person name="Park H.-J."/>
            <person name="Ramirez L."/>
            <person name="Alfaro M."/>
            <person name="Sun H."/>
            <person name="Tritt A."/>
            <person name="Yoshinaga Y."/>
            <person name="Zwiers L.-H."/>
            <person name="Turgeon B."/>
            <person name="Goodwin S."/>
            <person name="Spatafora J."/>
            <person name="Crous P."/>
            <person name="Grigoriev I."/>
        </authorList>
    </citation>
    <scope>NUCLEOTIDE SEQUENCE</scope>
    <source>
        <strain evidence="3">ATCC 36951</strain>
    </source>
</reference>
<gene>
    <name evidence="3" type="ORF">M409DRAFT_23859</name>
</gene>
<dbReference type="AlphaFoldDB" id="A0A6A6CFZ4"/>
<dbReference type="EMBL" id="ML993599">
    <property type="protein sequence ID" value="KAF2165563.1"/>
    <property type="molecule type" value="Genomic_DNA"/>
</dbReference>
<protein>
    <recommendedName>
        <fullName evidence="2">Ubiquitin 3 binding protein But2 C-terminal domain-containing protein</fullName>
    </recommendedName>
</protein>
<dbReference type="PANTHER" id="PTHR39613:SF1">
    <property type="entry name" value="ANCHORED CELL WALL PROTEIN, PUTATIVE (AFU_ORTHOLOGUE AFUA_4G08960)-RELATED"/>
    <property type="match status" value="1"/>
</dbReference>
<evidence type="ECO:0000256" key="1">
    <source>
        <dbReference type="SAM" id="MobiDB-lite"/>
    </source>
</evidence>
<organism evidence="3 4">
    <name type="scientific">Zasmidium cellare ATCC 36951</name>
    <dbReference type="NCBI Taxonomy" id="1080233"/>
    <lineage>
        <taxon>Eukaryota</taxon>
        <taxon>Fungi</taxon>
        <taxon>Dikarya</taxon>
        <taxon>Ascomycota</taxon>
        <taxon>Pezizomycotina</taxon>
        <taxon>Dothideomycetes</taxon>
        <taxon>Dothideomycetidae</taxon>
        <taxon>Mycosphaerellales</taxon>
        <taxon>Mycosphaerellaceae</taxon>
        <taxon>Zasmidium</taxon>
    </lineage>
</organism>
<dbReference type="OrthoDB" id="4657524at2759"/>
<dbReference type="InterPro" id="IPR018620">
    <property type="entry name" value="Ubiquitin3-bd_protein_But2_C"/>
</dbReference>
<feature type="region of interest" description="Disordered" evidence="1">
    <location>
        <begin position="237"/>
        <end position="267"/>
    </location>
</feature>
<dbReference type="RefSeq" id="XP_033666452.1">
    <property type="nucleotide sequence ID" value="XM_033806973.1"/>
</dbReference>